<name>A0A4S8M8B2_DENBC</name>
<reference evidence="2 3" key="1">
    <citation type="journal article" date="2019" name="Nat. Ecol. Evol.">
        <title>Megaphylogeny resolves global patterns of mushroom evolution.</title>
        <authorList>
            <person name="Varga T."/>
            <person name="Krizsan K."/>
            <person name="Foldi C."/>
            <person name="Dima B."/>
            <person name="Sanchez-Garcia M."/>
            <person name="Sanchez-Ramirez S."/>
            <person name="Szollosi G.J."/>
            <person name="Szarkandi J.G."/>
            <person name="Papp V."/>
            <person name="Albert L."/>
            <person name="Andreopoulos W."/>
            <person name="Angelini C."/>
            <person name="Antonin V."/>
            <person name="Barry K.W."/>
            <person name="Bougher N.L."/>
            <person name="Buchanan P."/>
            <person name="Buyck B."/>
            <person name="Bense V."/>
            <person name="Catcheside P."/>
            <person name="Chovatia M."/>
            <person name="Cooper J."/>
            <person name="Damon W."/>
            <person name="Desjardin D."/>
            <person name="Finy P."/>
            <person name="Geml J."/>
            <person name="Haridas S."/>
            <person name="Hughes K."/>
            <person name="Justo A."/>
            <person name="Karasinski D."/>
            <person name="Kautmanova I."/>
            <person name="Kiss B."/>
            <person name="Kocsube S."/>
            <person name="Kotiranta H."/>
            <person name="LaButti K.M."/>
            <person name="Lechner B.E."/>
            <person name="Liimatainen K."/>
            <person name="Lipzen A."/>
            <person name="Lukacs Z."/>
            <person name="Mihaltcheva S."/>
            <person name="Morgado L.N."/>
            <person name="Niskanen T."/>
            <person name="Noordeloos M.E."/>
            <person name="Ohm R.A."/>
            <person name="Ortiz-Santana B."/>
            <person name="Ovrebo C."/>
            <person name="Racz N."/>
            <person name="Riley R."/>
            <person name="Savchenko A."/>
            <person name="Shiryaev A."/>
            <person name="Soop K."/>
            <person name="Spirin V."/>
            <person name="Szebenyi C."/>
            <person name="Tomsovsky M."/>
            <person name="Tulloss R.E."/>
            <person name="Uehling J."/>
            <person name="Grigoriev I.V."/>
            <person name="Vagvolgyi C."/>
            <person name="Papp T."/>
            <person name="Martin F.M."/>
            <person name="Miettinen O."/>
            <person name="Hibbett D.S."/>
            <person name="Nagy L.G."/>
        </authorList>
    </citation>
    <scope>NUCLEOTIDE SEQUENCE [LARGE SCALE GENOMIC DNA]</scope>
    <source>
        <strain evidence="2 3">CBS 962.96</strain>
    </source>
</reference>
<organism evidence="2 3">
    <name type="scientific">Dendrothele bispora (strain CBS 962.96)</name>
    <dbReference type="NCBI Taxonomy" id="1314807"/>
    <lineage>
        <taxon>Eukaryota</taxon>
        <taxon>Fungi</taxon>
        <taxon>Dikarya</taxon>
        <taxon>Basidiomycota</taxon>
        <taxon>Agaricomycotina</taxon>
        <taxon>Agaricomycetes</taxon>
        <taxon>Agaricomycetidae</taxon>
        <taxon>Agaricales</taxon>
        <taxon>Agaricales incertae sedis</taxon>
        <taxon>Dendrothele</taxon>
    </lineage>
</organism>
<evidence type="ECO:0000313" key="2">
    <source>
        <dbReference type="EMBL" id="THU98589.1"/>
    </source>
</evidence>
<dbReference type="AlphaFoldDB" id="A0A4S8M8B2"/>
<feature type="compositionally biased region" description="Basic and acidic residues" evidence="1">
    <location>
        <begin position="22"/>
        <end position="35"/>
    </location>
</feature>
<sequence>MGQKTSQTPDLDKASNANADLTGKDDIDSDGGEHRGQVDVSASFQSLVKRSIAAWPPLVEYQVHGGDNLREDFLQKVKTLQSLLSVEDLLSNGEFWFFQLRESFMKQSLLTKWDPNNLEAYILLPLSYGFVNNQDCFFVSHYWRSREHPDPTGHDMDLFREDMNSLEWSYVWVDWTCMPQNPRTKLQQRYFRKMLQFIPPLVRDCAFEWRFATFEPRAWILSEVAEYVLNHKEYIITDDMKPFLSHLTEMFVDGVQPVISRHKYACTNGSDMRLLIGWLEVLVILFKIVPDTSSRQSICDMINRDYVGSYFNTELGLRVDKYKGVISYKGFDHNFTPVFDPSRYELDI</sequence>
<feature type="compositionally biased region" description="Polar residues" evidence="1">
    <location>
        <begin position="1"/>
        <end position="19"/>
    </location>
</feature>
<proteinExistence type="predicted"/>
<protein>
    <recommendedName>
        <fullName evidence="4">Heterokaryon incompatibility domain-containing protein</fullName>
    </recommendedName>
</protein>
<dbReference type="EMBL" id="ML179133">
    <property type="protein sequence ID" value="THU98589.1"/>
    <property type="molecule type" value="Genomic_DNA"/>
</dbReference>
<evidence type="ECO:0000313" key="3">
    <source>
        <dbReference type="Proteomes" id="UP000297245"/>
    </source>
</evidence>
<evidence type="ECO:0000256" key="1">
    <source>
        <dbReference type="SAM" id="MobiDB-lite"/>
    </source>
</evidence>
<dbReference type="Proteomes" id="UP000297245">
    <property type="component" value="Unassembled WGS sequence"/>
</dbReference>
<accession>A0A4S8M8B2</accession>
<feature type="region of interest" description="Disordered" evidence="1">
    <location>
        <begin position="1"/>
        <end position="35"/>
    </location>
</feature>
<dbReference type="OrthoDB" id="2345911at2759"/>
<gene>
    <name evidence="2" type="ORF">K435DRAFT_777365</name>
</gene>
<evidence type="ECO:0008006" key="4">
    <source>
        <dbReference type="Google" id="ProtNLM"/>
    </source>
</evidence>
<keyword evidence="3" id="KW-1185">Reference proteome</keyword>